<evidence type="ECO:0000256" key="2">
    <source>
        <dbReference type="ARBA" id="ARBA00022679"/>
    </source>
</evidence>
<evidence type="ECO:0000256" key="1">
    <source>
        <dbReference type="ARBA" id="ARBA00022603"/>
    </source>
</evidence>
<dbReference type="RefSeq" id="WP_191615251.1">
    <property type="nucleotide sequence ID" value="NZ_JACYFG010000002.1"/>
</dbReference>
<reference evidence="3" key="1">
    <citation type="submission" date="2020-09" db="EMBL/GenBank/DDBJ databases">
        <title>Pelagicoccus enzymogenes sp. nov. with an EPS production, isolated from marine sediment.</title>
        <authorList>
            <person name="Feng X."/>
        </authorList>
    </citation>
    <scope>NUCLEOTIDE SEQUENCE</scope>
    <source>
        <strain evidence="3">NFK12</strain>
    </source>
</reference>
<accession>A0A927F481</accession>
<dbReference type="InterPro" id="IPR029063">
    <property type="entry name" value="SAM-dependent_MTases_sf"/>
</dbReference>
<dbReference type="EMBL" id="JACYFG010000002">
    <property type="protein sequence ID" value="MBD5778127.1"/>
    <property type="molecule type" value="Genomic_DNA"/>
</dbReference>
<dbReference type="AlphaFoldDB" id="A0A927F481"/>
<keyword evidence="2" id="KW-0808">Transferase</keyword>
<dbReference type="Gene3D" id="3.40.50.12710">
    <property type="match status" value="2"/>
</dbReference>
<dbReference type="InterPro" id="IPR003788">
    <property type="entry name" value="NDUFAF7"/>
</dbReference>
<dbReference type="PANTHER" id="PTHR12049:SF7">
    <property type="entry name" value="PROTEIN ARGININE METHYLTRANSFERASE NDUFAF7, MITOCHONDRIAL"/>
    <property type="match status" value="1"/>
</dbReference>
<dbReference type="Pfam" id="PF02636">
    <property type="entry name" value="Methyltransf_28"/>
    <property type="match status" value="1"/>
</dbReference>
<dbReference type="GO" id="GO:0032259">
    <property type="term" value="P:methylation"/>
    <property type="evidence" value="ECO:0007669"/>
    <property type="project" value="UniProtKB-KW"/>
</dbReference>
<evidence type="ECO:0000313" key="4">
    <source>
        <dbReference type="Proteomes" id="UP000622317"/>
    </source>
</evidence>
<dbReference type="InterPro" id="IPR038375">
    <property type="entry name" value="NDUFAF7_sf"/>
</dbReference>
<proteinExistence type="predicted"/>
<gene>
    <name evidence="3" type="ORF">IEN85_01285</name>
</gene>
<name>A0A927F481_9BACT</name>
<sequence length="334" mass="36964">MSESPKQSPEIIAALADRADANGFIELPVFIETALYHPQHGYYCKKKRRVGKNPQSDFYTSLSLKEAFAEIVVEASSALLEKAGLSPAQTDWVELGAEPGGTLLSPEASPFQSVTTVGIGQEIEIPANAVVFSNELFDAQAFRQVRFDGSNWVEYGVQMQGDRFSWTPRASPSAEALYYIERLPSELPTNYTVDLPTGSLALARSILSQKWNGAFVAFDYGKTWSSLACDTPQGSARGYYRHKQLPNILEAPGSIDITHHICWDHLENALQNASFRELSLQSQESFIVHRAPAFLQKAFDPNLPALAPIRQKLKELMHPAMMGQKFQALSAIRA</sequence>
<dbReference type="Proteomes" id="UP000622317">
    <property type="component" value="Unassembled WGS sequence"/>
</dbReference>
<dbReference type="GO" id="GO:0035243">
    <property type="term" value="F:protein-arginine omega-N symmetric methyltransferase activity"/>
    <property type="evidence" value="ECO:0007669"/>
    <property type="project" value="TreeGrafter"/>
</dbReference>
<evidence type="ECO:0000313" key="3">
    <source>
        <dbReference type="EMBL" id="MBD5778127.1"/>
    </source>
</evidence>
<protein>
    <submittedName>
        <fullName evidence="3">SAM-dependent methyltransferase</fullName>
    </submittedName>
</protein>
<organism evidence="3 4">
    <name type="scientific">Pelagicoccus enzymogenes</name>
    <dbReference type="NCBI Taxonomy" id="2773457"/>
    <lineage>
        <taxon>Bacteria</taxon>
        <taxon>Pseudomonadati</taxon>
        <taxon>Verrucomicrobiota</taxon>
        <taxon>Opitutia</taxon>
        <taxon>Puniceicoccales</taxon>
        <taxon>Pelagicoccaceae</taxon>
        <taxon>Pelagicoccus</taxon>
    </lineage>
</organism>
<dbReference type="SUPFAM" id="SSF53335">
    <property type="entry name" value="S-adenosyl-L-methionine-dependent methyltransferases"/>
    <property type="match status" value="1"/>
</dbReference>
<keyword evidence="4" id="KW-1185">Reference proteome</keyword>
<keyword evidence="1 3" id="KW-0489">Methyltransferase</keyword>
<comment type="caution">
    <text evidence="3">The sequence shown here is derived from an EMBL/GenBank/DDBJ whole genome shotgun (WGS) entry which is preliminary data.</text>
</comment>
<dbReference type="PANTHER" id="PTHR12049">
    <property type="entry name" value="PROTEIN ARGININE METHYLTRANSFERASE NDUFAF7, MITOCHONDRIAL"/>
    <property type="match status" value="1"/>
</dbReference>